<dbReference type="SUPFAM" id="SSF51735">
    <property type="entry name" value="NAD(P)-binding Rossmann-fold domains"/>
    <property type="match status" value="1"/>
</dbReference>
<protein>
    <recommendedName>
        <fullName evidence="9">3-phosphoglycerate dehydrogenase</fullName>
    </recommendedName>
</protein>
<dbReference type="PROSITE" id="PS00670">
    <property type="entry name" value="D_2_HYDROXYACID_DH_2"/>
    <property type="match status" value="1"/>
</dbReference>
<name>A0A1T3P400_9ACTN</name>
<sequence>MPGSGEARFDRPGADGGPAVVAVAVPPGLRTEFFGETADAAAGEPEVGVLTERLRGLGRIVVVDDPRDLPALRAAFARADVVVSSWGMPRLTGELLAAAPRVGLLAHTGAAIAPYVGADAFARGVRVTQAGQGMARSVAEVALAFTLALLHRTHRYDHALRGGREWAAASVAPPRHEVFGARIGVVGASRTGRAYIEVVRALGARVQVADPTLTAPEAARIGAELVPLDRLLSTSRIVALHAPSLPETRHLIGARELALLADGAGLVNTARSWLVDEDALLAALRTGRIDAALDVYDAEPLPLGHGFRALPNVLLTPHQAAGTVECRRRQGDIVVDEVERYLTGRSLDHEVGPEALIRVG</sequence>
<reference evidence="7 8" key="1">
    <citation type="submission" date="2017-03" db="EMBL/GenBank/DDBJ databases">
        <title>Draft genome sequence of Streptomyces scabrisporus NF3, endophyte isolated from Amphipterygium adstringens.</title>
        <authorList>
            <person name="Vazquez M."/>
            <person name="Ceapa C.D."/>
            <person name="Rodriguez Luna D."/>
            <person name="Sanchez Esquivel S."/>
        </authorList>
    </citation>
    <scope>NUCLEOTIDE SEQUENCE [LARGE SCALE GENOMIC DNA]</scope>
    <source>
        <strain evidence="7 8">NF3</strain>
    </source>
</reference>
<dbReference type="Gene3D" id="3.40.50.720">
    <property type="entry name" value="NAD(P)-binding Rossmann-like Domain"/>
    <property type="match status" value="2"/>
</dbReference>
<feature type="domain" description="D-isomer specific 2-hydroxyacid dehydrogenase NAD-binding" evidence="6">
    <location>
        <begin position="144"/>
        <end position="320"/>
    </location>
</feature>
<dbReference type="Pfam" id="PF02826">
    <property type="entry name" value="2-Hacid_dh_C"/>
    <property type="match status" value="1"/>
</dbReference>
<organism evidence="7 8">
    <name type="scientific">Embleya scabrispora</name>
    <dbReference type="NCBI Taxonomy" id="159449"/>
    <lineage>
        <taxon>Bacteria</taxon>
        <taxon>Bacillati</taxon>
        <taxon>Actinomycetota</taxon>
        <taxon>Actinomycetes</taxon>
        <taxon>Kitasatosporales</taxon>
        <taxon>Streptomycetaceae</taxon>
        <taxon>Embleya</taxon>
    </lineage>
</organism>
<proteinExistence type="inferred from homology"/>
<feature type="domain" description="D-isomer specific 2-hydroxyacid dehydrogenase catalytic" evidence="5">
    <location>
        <begin position="60"/>
        <end position="351"/>
    </location>
</feature>
<comment type="similarity">
    <text evidence="1 4">Belongs to the D-isomer specific 2-hydroxyacid dehydrogenase family.</text>
</comment>
<dbReference type="AlphaFoldDB" id="A0A1T3P400"/>
<accession>A0A1T3P400</accession>
<evidence type="ECO:0000256" key="2">
    <source>
        <dbReference type="ARBA" id="ARBA00023002"/>
    </source>
</evidence>
<dbReference type="InterPro" id="IPR036291">
    <property type="entry name" value="NAD(P)-bd_dom_sf"/>
</dbReference>
<dbReference type="GO" id="GO:0051287">
    <property type="term" value="F:NAD binding"/>
    <property type="evidence" value="ECO:0007669"/>
    <property type="project" value="InterPro"/>
</dbReference>
<dbReference type="InterPro" id="IPR029753">
    <property type="entry name" value="D-isomer_DH_CS"/>
</dbReference>
<comment type="caution">
    <text evidence="7">The sequence shown here is derived from an EMBL/GenBank/DDBJ whole genome shotgun (WGS) entry which is preliminary data.</text>
</comment>
<dbReference type="GO" id="GO:0016616">
    <property type="term" value="F:oxidoreductase activity, acting on the CH-OH group of donors, NAD or NADP as acceptor"/>
    <property type="evidence" value="ECO:0007669"/>
    <property type="project" value="InterPro"/>
</dbReference>
<keyword evidence="2 4" id="KW-0560">Oxidoreductase</keyword>
<dbReference type="OrthoDB" id="117809at2"/>
<dbReference type="PANTHER" id="PTHR42789:SF1">
    <property type="entry name" value="D-ISOMER SPECIFIC 2-HYDROXYACID DEHYDROGENASE FAMILY PROTEIN (AFU_ORTHOLOGUE AFUA_6G10090)"/>
    <property type="match status" value="1"/>
</dbReference>
<gene>
    <name evidence="7" type="ORF">B4N89_25350</name>
</gene>
<dbReference type="PANTHER" id="PTHR42789">
    <property type="entry name" value="D-ISOMER SPECIFIC 2-HYDROXYACID DEHYDROGENASE FAMILY PROTEIN (AFU_ORTHOLOGUE AFUA_6G10090)"/>
    <property type="match status" value="1"/>
</dbReference>
<evidence type="ECO:0000313" key="8">
    <source>
        <dbReference type="Proteomes" id="UP000190037"/>
    </source>
</evidence>
<evidence type="ECO:0000313" key="7">
    <source>
        <dbReference type="EMBL" id="OPC83819.1"/>
    </source>
</evidence>
<dbReference type="STRING" id="159449.B4N89_25350"/>
<dbReference type="Proteomes" id="UP000190037">
    <property type="component" value="Unassembled WGS sequence"/>
</dbReference>
<evidence type="ECO:0000259" key="6">
    <source>
        <dbReference type="Pfam" id="PF02826"/>
    </source>
</evidence>
<dbReference type="RefSeq" id="WP_078978116.1">
    <property type="nucleotide sequence ID" value="NZ_MWQN01000001.1"/>
</dbReference>
<keyword evidence="3" id="KW-0520">NAD</keyword>
<evidence type="ECO:0000256" key="3">
    <source>
        <dbReference type="ARBA" id="ARBA00023027"/>
    </source>
</evidence>
<evidence type="ECO:0000256" key="4">
    <source>
        <dbReference type="RuleBase" id="RU003719"/>
    </source>
</evidence>
<dbReference type="InterPro" id="IPR006139">
    <property type="entry name" value="D-isomer_2_OHA_DH_cat_dom"/>
</dbReference>
<dbReference type="InterPro" id="IPR050857">
    <property type="entry name" value="D-2-hydroxyacid_DH"/>
</dbReference>
<dbReference type="CDD" id="cd12167">
    <property type="entry name" value="2-Hacid_dh_8"/>
    <property type="match status" value="1"/>
</dbReference>
<dbReference type="Pfam" id="PF00389">
    <property type="entry name" value="2-Hacid_dh"/>
    <property type="match status" value="1"/>
</dbReference>
<dbReference type="EMBL" id="MWQN01000001">
    <property type="protein sequence ID" value="OPC83819.1"/>
    <property type="molecule type" value="Genomic_DNA"/>
</dbReference>
<dbReference type="InterPro" id="IPR006140">
    <property type="entry name" value="D-isomer_DH_NAD-bd"/>
</dbReference>
<evidence type="ECO:0000256" key="1">
    <source>
        <dbReference type="ARBA" id="ARBA00005854"/>
    </source>
</evidence>
<evidence type="ECO:0000259" key="5">
    <source>
        <dbReference type="Pfam" id="PF00389"/>
    </source>
</evidence>
<evidence type="ECO:0008006" key="9">
    <source>
        <dbReference type="Google" id="ProtNLM"/>
    </source>
</evidence>
<keyword evidence="8" id="KW-1185">Reference proteome</keyword>
<dbReference type="SUPFAM" id="SSF52283">
    <property type="entry name" value="Formate/glycerate dehydrogenase catalytic domain-like"/>
    <property type="match status" value="1"/>
</dbReference>